<protein>
    <submittedName>
        <fullName evidence="1">Uncharacterized protein</fullName>
    </submittedName>
</protein>
<organism evidence="1 2">
    <name type="scientific">Citrobacter amalonaticus</name>
    <dbReference type="NCBI Taxonomy" id="35703"/>
    <lineage>
        <taxon>Bacteria</taxon>
        <taxon>Pseudomonadati</taxon>
        <taxon>Pseudomonadota</taxon>
        <taxon>Gammaproteobacteria</taxon>
        <taxon>Enterobacterales</taxon>
        <taxon>Enterobacteriaceae</taxon>
        <taxon>Citrobacter</taxon>
    </lineage>
</organism>
<comment type="caution">
    <text evidence="1">The sequence shown here is derived from an EMBL/GenBank/DDBJ whole genome shotgun (WGS) entry which is preliminary data.</text>
</comment>
<dbReference type="EMBL" id="VKME01000034">
    <property type="protein sequence ID" value="MBE0131317.1"/>
    <property type="molecule type" value="Genomic_DNA"/>
</dbReference>
<evidence type="ECO:0000313" key="2">
    <source>
        <dbReference type="Proteomes" id="UP000656723"/>
    </source>
</evidence>
<reference evidence="1" key="1">
    <citation type="submission" date="2019-07" db="EMBL/GenBank/DDBJ databases">
        <title>KPC-2 carbapenem resistent Enterobacterales isolates from Germany.</title>
        <authorList>
            <person name="Yao Y."/>
            <person name="Falgenhauer L."/>
            <person name="Imirzalioglu C."/>
            <person name="Chakraborty T."/>
        </authorList>
    </citation>
    <scope>NUCLEOTIDE SEQUENCE</scope>
    <source>
        <strain evidence="1">CA13304</strain>
    </source>
</reference>
<gene>
    <name evidence="1" type="ORF">FOT72_25380</name>
</gene>
<dbReference type="Proteomes" id="UP000656723">
    <property type="component" value="Unassembled WGS sequence"/>
</dbReference>
<dbReference type="AlphaFoldDB" id="A0A8I0MQX4"/>
<sequence>MKLTPSLLEQKIAVLEQSPTDENSPFYLQVSRSLLEAMRKIDSLEKALATPIRLPSCSASPVCEIEAGYAAGVSDCRTAIRHAGYLIEGDD</sequence>
<dbReference type="RefSeq" id="WP_192479488.1">
    <property type="nucleotide sequence ID" value="NZ_VKME01000034.1"/>
</dbReference>
<proteinExistence type="predicted"/>
<accession>A0A8I0MQX4</accession>
<name>A0A8I0MQX4_CITAM</name>
<evidence type="ECO:0000313" key="1">
    <source>
        <dbReference type="EMBL" id="MBE0131317.1"/>
    </source>
</evidence>